<evidence type="ECO:0000259" key="1">
    <source>
        <dbReference type="SMART" id="SM00871"/>
    </source>
</evidence>
<organism evidence="2 3">
    <name type="scientific">Gordonia rhizosphera NBRC 16068</name>
    <dbReference type="NCBI Taxonomy" id="1108045"/>
    <lineage>
        <taxon>Bacteria</taxon>
        <taxon>Bacillati</taxon>
        <taxon>Actinomycetota</taxon>
        <taxon>Actinomycetes</taxon>
        <taxon>Mycobacteriales</taxon>
        <taxon>Gordoniaceae</taxon>
        <taxon>Gordonia</taxon>
    </lineage>
</organism>
<dbReference type="STRING" id="1108045.GORHZ_154_00240"/>
<proteinExistence type="predicted"/>
<comment type="caution">
    <text evidence="2">The sequence shown here is derived from an EMBL/GenBank/DDBJ whole genome shotgun (WGS) entry which is preliminary data.</text>
</comment>
<dbReference type="AlphaFoldDB" id="K6VYG0"/>
<dbReference type="SUPFAM" id="SSF55136">
    <property type="entry name" value="Probable bacterial effector-binding domain"/>
    <property type="match status" value="1"/>
</dbReference>
<evidence type="ECO:0000313" key="3">
    <source>
        <dbReference type="Proteomes" id="UP000008363"/>
    </source>
</evidence>
<reference evidence="2 3" key="1">
    <citation type="submission" date="2012-08" db="EMBL/GenBank/DDBJ databases">
        <title>Whole genome shotgun sequence of Gordonia rhizosphera NBRC 16068.</title>
        <authorList>
            <person name="Takarada H."/>
            <person name="Isaki S."/>
            <person name="Hosoyama A."/>
            <person name="Tsuchikane K."/>
            <person name="Katsumata H."/>
            <person name="Baba S."/>
            <person name="Ohji S."/>
            <person name="Yamazaki S."/>
            <person name="Fujita N."/>
        </authorList>
    </citation>
    <scope>NUCLEOTIDE SEQUENCE [LARGE SCALE GENOMIC DNA]</scope>
    <source>
        <strain evidence="2 3">NBRC 16068</strain>
    </source>
</reference>
<dbReference type="RefSeq" id="WP_006335919.1">
    <property type="nucleotide sequence ID" value="NZ_BAHC01000154.1"/>
</dbReference>
<sequence length="151" mass="16488">MSDLKPCIHTLPAWTAAGIRAVVPMSELPTVFPETFDKVARLVTAAGGMVVGPAYARYFGMPTDVVDMEIGFGIAAPVESEELVVTAHPTRRAVIATHIGPYDTLAESYEKLMPWLESQDLDLDDSMFEFYDTGPEVPPADTVTRLVFPLD</sequence>
<dbReference type="eggNOG" id="COG4978">
    <property type="taxonomic scope" value="Bacteria"/>
</dbReference>
<dbReference type="Pfam" id="PF06445">
    <property type="entry name" value="GyrI-like"/>
    <property type="match status" value="1"/>
</dbReference>
<feature type="domain" description="AraC effector-binding" evidence="1">
    <location>
        <begin position="4"/>
        <end position="151"/>
    </location>
</feature>
<keyword evidence="3" id="KW-1185">Reference proteome</keyword>
<dbReference type="InterPro" id="IPR011256">
    <property type="entry name" value="Reg_factor_effector_dom_sf"/>
</dbReference>
<dbReference type="OrthoDB" id="64208at2"/>
<name>K6VYG0_9ACTN</name>
<gene>
    <name evidence="2" type="ORF">GORHZ_154_00240</name>
</gene>
<protein>
    <submittedName>
        <fullName evidence="2">Putative MerR family transcriptional regulator</fullName>
    </submittedName>
</protein>
<dbReference type="EMBL" id="BAHC01000154">
    <property type="protein sequence ID" value="GAB91935.1"/>
    <property type="molecule type" value="Genomic_DNA"/>
</dbReference>
<accession>K6VYG0</accession>
<dbReference type="Proteomes" id="UP000008363">
    <property type="component" value="Unassembled WGS sequence"/>
</dbReference>
<dbReference type="InterPro" id="IPR029442">
    <property type="entry name" value="GyrI-like"/>
</dbReference>
<evidence type="ECO:0000313" key="2">
    <source>
        <dbReference type="EMBL" id="GAB91935.1"/>
    </source>
</evidence>
<dbReference type="InterPro" id="IPR010499">
    <property type="entry name" value="AraC_E-bd"/>
</dbReference>
<dbReference type="SMART" id="SM00871">
    <property type="entry name" value="AraC_E_bind"/>
    <property type="match status" value="1"/>
</dbReference>
<dbReference type="Gene3D" id="3.20.80.10">
    <property type="entry name" value="Regulatory factor, effector binding domain"/>
    <property type="match status" value="1"/>
</dbReference>